<dbReference type="EMBL" id="AFYH01048191">
    <property type="status" value="NOT_ANNOTATED_CDS"/>
    <property type="molecule type" value="Genomic_DNA"/>
</dbReference>
<gene>
    <name evidence="12" type="primary">RETREG1</name>
</gene>
<feature type="domain" description="RETREG1-3/ARL6IP-like N-terminal reticulon-homology" evidence="11">
    <location>
        <begin position="32"/>
        <end position="210"/>
    </location>
</feature>
<protein>
    <submittedName>
        <fullName evidence="12">Reticulophagy regulator 1</fullName>
    </submittedName>
</protein>
<dbReference type="PANTHER" id="PTHR28659">
    <property type="entry name" value="RETICULON-LIKE PROTEIN"/>
    <property type="match status" value="1"/>
</dbReference>
<dbReference type="OMA" id="IKGAQLW"/>
<feature type="region of interest" description="Disordered" evidence="9">
    <location>
        <begin position="428"/>
        <end position="458"/>
    </location>
</feature>
<dbReference type="GO" id="GO:0005789">
    <property type="term" value="C:endoplasmic reticulum membrane"/>
    <property type="evidence" value="ECO:0007669"/>
    <property type="project" value="UniProtKB-SubCell"/>
</dbReference>
<dbReference type="eggNOG" id="ENOG502QPW8">
    <property type="taxonomic scope" value="Eukaryota"/>
</dbReference>
<dbReference type="EMBL" id="AFYH01048188">
    <property type="status" value="NOT_ANNOTATED_CDS"/>
    <property type="molecule type" value="Genomic_DNA"/>
</dbReference>
<feature type="compositionally biased region" description="Polar residues" evidence="9">
    <location>
        <begin position="253"/>
        <end position="284"/>
    </location>
</feature>
<dbReference type="GO" id="GO:0061709">
    <property type="term" value="P:reticulophagy"/>
    <property type="evidence" value="ECO:0007669"/>
    <property type="project" value="InterPro"/>
</dbReference>
<dbReference type="EMBL" id="AFYH01048194">
    <property type="status" value="NOT_ANNOTATED_CDS"/>
    <property type="molecule type" value="Genomic_DNA"/>
</dbReference>
<dbReference type="PANTHER" id="PTHR28659:SF3">
    <property type="entry name" value="RETICULOPHAGY REGULATOR 1"/>
    <property type="match status" value="1"/>
</dbReference>
<dbReference type="GO" id="GO:0043524">
    <property type="term" value="P:negative regulation of neuron apoptotic process"/>
    <property type="evidence" value="ECO:0007669"/>
    <property type="project" value="TreeGrafter"/>
</dbReference>
<dbReference type="GeneTree" id="ENSGT00940000160746"/>
<dbReference type="KEGG" id="lcm:102356661"/>
<feature type="region of interest" description="Disordered" evidence="9">
    <location>
        <begin position="390"/>
        <end position="416"/>
    </location>
</feature>
<keyword evidence="8 10" id="KW-0472">Membrane</keyword>
<feature type="compositionally biased region" description="Basic and acidic residues" evidence="9">
    <location>
        <begin position="288"/>
        <end position="304"/>
    </location>
</feature>
<evidence type="ECO:0000256" key="1">
    <source>
        <dbReference type="ARBA" id="ARBA00004477"/>
    </source>
</evidence>
<reference evidence="12" key="3">
    <citation type="submission" date="2025-09" db="UniProtKB">
        <authorList>
            <consortium name="Ensembl"/>
        </authorList>
    </citation>
    <scope>IDENTIFICATION</scope>
</reference>
<comment type="subcellular location">
    <subcellularLocation>
        <location evidence="1">Endoplasmic reticulum membrane</location>
        <topology evidence="1">Multi-pass membrane protein</topology>
    </subcellularLocation>
</comment>
<dbReference type="InterPro" id="IPR055255">
    <property type="entry name" value="RETR1_RHD"/>
</dbReference>
<keyword evidence="5" id="KW-0256">Endoplasmic reticulum</keyword>
<dbReference type="Proteomes" id="UP000008672">
    <property type="component" value="Unassembled WGS sequence"/>
</dbReference>
<dbReference type="InParanoid" id="H3AWD2"/>
<accession>H3AWD2</accession>
<dbReference type="InterPro" id="IPR057282">
    <property type="entry name" value="RETREG1-3-like_RHD"/>
</dbReference>
<dbReference type="EMBL" id="AFYH01048193">
    <property type="status" value="NOT_ANNOTATED_CDS"/>
    <property type="molecule type" value="Genomic_DNA"/>
</dbReference>
<dbReference type="EMBL" id="AFYH01048195">
    <property type="status" value="NOT_ANNOTATED_CDS"/>
    <property type="molecule type" value="Genomic_DNA"/>
</dbReference>
<evidence type="ECO:0000256" key="2">
    <source>
        <dbReference type="ARBA" id="ARBA00006299"/>
    </source>
</evidence>
<dbReference type="EMBL" id="AFYH01048192">
    <property type="status" value="NOT_ANNOTATED_CDS"/>
    <property type="molecule type" value="Genomic_DNA"/>
</dbReference>
<keyword evidence="4 10" id="KW-0812">Transmembrane</keyword>
<keyword evidence="7" id="KW-0072">Autophagy</keyword>
<name>H3AWD2_LATCH</name>
<dbReference type="EMBL" id="AFYH01048189">
    <property type="status" value="NOT_ANNOTATED_CDS"/>
    <property type="molecule type" value="Genomic_DNA"/>
</dbReference>
<dbReference type="EMBL" id="AFYH01048196">
    <property type="status" value="NOT_ANNOTATED_CDS"/>
    <property type="molecule type" value="Genomic_DNA"/>
</dbReference>
<dbReference type="Ensembl" id="ENSLACT00000014052.2">
    <property type="protein sequence ID" value="ENSLACP00000013953.2"/>
    <property type="gene ID" value="ENSLACG00000012286.2"/>
</dbReference>
<feature type="compositionally biased region" description="Acidic residues" evidence="9">
    <location>
        <begin position="406"/>
        <end position="416"/>
    </location>
</feature>
<dbReference type="EMBL" id="AFYH01048197">
    <property type="status" value="NOT_ANNOTATED_CDS"/>
    <property type="molecule type" value="Genomic_DNA"/>
</dbReference>
<dbReference type="FunCoup" id="H3AWD2">
    <property type="interactions" value="625"/>
</dbReference>
<feature type="transmembrane region" description="Helical" evidence="10">
    <location>
        <begin position="147"/>
        <end position="164"/>
    </location>
</feature>
<feature type="region of interest" description="Disordered" evidence="9">
    <location>
        <begin position="253"/>
        <end position="357"/>
    </location>
</feature>
<evidence type="ECO:0000256" key="8">
    <source>
        <dbReference type="ARBA" id="ARBA00023136"/>
    </source>
</evidence>
<dbReference type="CTD" id="54463"/>
<reference evidence="12" key="2">
    <citation type="submission" date="2025-08" db="UniProtKB">
        <authorList>
            <consortium name="Ensembl"/>
        </authorList>
    </citation>
    <scope>IDENTIFICATION</scope>
</reference>
<keyword evidence="6 10" id="KW-1133">Transmembrane helix</keyword>
<evidence type="ECO:0000313" key="13">
    <source>
        <dbReference type="Proteomes" id="UP000008672"/>
    </source>
</evidence>
<dbReference type="GeneID" id="102356661"/>
<dbReference type="OrthoDB" id="10029527at2759"/>
<feature type="transmembrane region" description="Helical" evidence="10">
    <location>
        <begin position="70"/>
        <end position="87"/>
    </location>
</feature>
<feature type="compositionally biased region" description="Polar residues" evidence="9">
    <location>
        <begin position="390"/>
        <end position="405"/>
    </location>
</feature>
<evidence type="ECO:0000256" key="9">
    <source>
        <dbReference type="SAM" id="MobiDB-lite"/>
    </source>
</evidence>
<evidence type="ECO:0000256" key="5">
    <source>
        <dbReference type="ARBA" id="ARBA00022824"/>
    </source>
</evidence>
<evidence type="ECO:0000259" key="11">
    <source>
        <dbReference type="Pfam" id="PF24456"/>
    </source>
</evidence>
<dbReference type="CDD" id="cd22560">
    <property type="entry name" value="RETR1_RHD"/>
    <property type="match status" value="1"/>
</dbReference>
<keyword evidence="3" id="KW-0597">Phosphoprotein</keyword>
<dbReference type="AlphaFoldDB" id="H3AWD2"/>
<dbReference type="Pfam" id="PF24456">
    <property type="entry name" value="RHD_RETREG1-3"/>
    <property type="match status" value="1"/>
</dbReference>
<evidence type="ECO:0000256" key="6">
    <source>
        <dbReference type="ARBA" id="ARBA00022989"/>
    </source>
</evidence>
<dbReference type="InterPro" id="IPR043384">
    <property type="entry name" value="RETREG1/3"/>
</dbReference>
<evidence type="ECO:0000313" key="12">
    <source>
        <dbReference type="Ensembl" id="ENSLACP00000013953.2"/>
    </source>
</evidence>
<evidence type="ECO:0000256" key="7">
    <source>
        <dbReference type="ARBA" id="ARBA00023006"/>
    </source>
</evidence>
<keyword evidence="13" id="KW-1185">Reference proteome</keyword>
<dbReference type="STRING" id="7897.ENSLACP00000013953"/>
<organism evidence="12 13">
    <name type="scientific">Latimeria chalumnae</name>
    <name type="common">Coelacanth</name>
    <dbReference type="NCBI Taxonomy" id="7897"/>
    <lineage>
        <taxon>Eukaryota</taxon>
        <taxon>Metazoa</taxon>
        <taxon>Chordata</taxon>
        <taxon>Craniata</taxon>
        <taxon>Vertebrata</taxon>
        <taxon>Euteleostomi</taxon>
        <taxon>Coelacanthiformes</taxon>
        <taxon>Coelacanthidae</taxon>
        <taxon>Latimeria</taxon>
    </lineage>
</organism>
<dbReference type="HOGENOM" id="CLU_036265_0_0_1"/>
<evidence type="ECO:0000256" key="3">
    <source>
        <dbReference type="ARBA" id="ARBA00022553"/>
    </source>
</evidence>
<dbReference type="Bgee" id="ENSLACG00000012286">
    <property type="expression patterns" value="Expressed in muscle tissue and 3 other cell types or tissues"/>
</dbReference>
<evidence type="ECO:0000256" key="10">
    <source>
        <dbReference type="SAM" id="Phobius"/>
    </source>
</evidence>
<evidence type="ECO:0000256" key="4">
    <source>
        <dbReference type="ARBA" id="ARBA00022692"/>
    </source>
</evidence>
<feature type="transmembrane region" description="Helical" evidence="10">
    <location>
        <begin position="47"/>
        <end position="64"/>
    </location>
</feature>
<dbReference type="EMBL" id="AFYH01048190">
    <property type="status" value="NOT_ANNOTATED_CDS"/>
    <property type="molecule type" value="Genomic_DNA"/>
</dbReference>
<reference evidence="13" key="1">
    <citation type="submission" date="2011-08" db="EMBL/GenBank/DDBJ databases">
        <title>The draft genome of Latimeria chalumnae.</title>
        <authorList>
            <person name="Di Palma F."/>
            <person name="Alfoldi J."/>
            <person name="Johnson J."/>
            <person name="Berlin A."/>
            <person name="Gnerre S."/>
            <person name="Jaffe D."/>
            <person name="MacCallum I."/>
            <person name="Young S."/>
            <person name="Walker B.J."/>
            <person name="Lander E."/>
            <person name="Lindblad-Toh K."/>
        </authorList>
    </citation>
    <scope>NUCLEOTIDE SEQUENCE [LARGE SCALE GENOMIC DNA]</scope>
    <source>
        <strain evidence="13">Wild caught</strain>
    </source>
</reference>
<sequence>MERKVVAAEEEQRQQQLEAPWWSGGGGDCAASLLSSLAAGLTWRRPLHSIALFVCTNWLFWFITLTSWRLYHLISLALLVAVVAQMIRDLVLCRIRGAQLWRSLSASWEVVDVKPESKTGLSQCIAESWMNCSKFLQEMSHFKQQNPGKFCLLVCSLCTFSAVIGRYIPGAVLSYFILLCAFLCPLIKCNKLGQKVFGVLKPALQKLDFGIVDYIAQWKKERSEREKVKTSEDDSEVDISALCPKVSSTTIARELSVSDTEPSEISWTENGTFNLSEGHTPQTDTSDDLDRPSDQEEAFARDLTEFPSLENSNGTGTNDDDDDLSIGIPTPPRQNVEQMGSDRHQKRSKEKHSAVGFSLPLTNDQALTLVHTMAGDVIAAAFSSVMKDQSQPTQHTAAQPGVSSSEETDTEEADDFELLDQSELEQIEGELGLARGQEAQPQEEKQNKGFLSNLLGGH</sequence>
<proteinExistence type="inferred from homology"/>
<comment type="similarity">
    <text evidence="2">Belongs to the RETREG family.</text>
</comment>